<reference evidence="1" key="1">
    <citation type="submission" date="2024-08" db="EMBL/GenBank/DDBJ databases">
        <title>Lentilactobacillus sp. nov., isolated from tree bark.</title>
        <authorList>
            <person name="Phuengjayaem S."/>
            <person name="Tanasupawat S."/>
        </authorList>
    </citation>
    <scope>NUCLEOTIDE SEQUENCE</scope>
    <source>
        <strain evidence="1">SPB1-3</strain>
    </source>
</reference>
<accession>A0ACD5DG61</accession>
<organism evidence="1 2">
    <name type="scientific">Lentilactobacillus terminaliae</name>
    <dbReference type="NCBI Taxonomy" id="3003483"/>
    <lineage>
        <taxon>Bacteria</taxon>
        <taxon>Bacillati</taxon>
        <taxon>Bacillota</taxon>
        <taxon>Bacilli</taxon>
        <taxon>Lactobacillales</taxon>
        <taxon>Lactobacillaceae</taxon>
        <taxon>Lentilactobacillus</taxon>
    </lineage>
</organism>
<dbReference type="Proteomes" id="UP001149860">
    <property type="component" value="Chromosome"/>
</dbReference>
<sequence length="88" mass="9911">MIKKAAQDGLNWLIIVLVANIIGIPFSMLVHKPLLNGLLEMFMAIGNKWLAILALIGSILFCWLVIFLISLSVRKLIQLFDHRVANNK</sequence>
<gene>
    <name evidence="1" type="ORF">O0236_001655</name>
</gene>
<evidence type="ECO:0000313" key="2">
    <source>
        <dbReference type="Proteomes" id="UP001149860"/>
    </source>
</evidence>
<name>A0ACD5DG61_9LACO</name>
<protein>
    <submittedName>
        <fullName evidence="1">Uncharacterized protein</fullName>
    </submittedName>
</protein>
<keyword evidence="2" id="KW-1185">Reference proteome</keyword>
<proteinExistence type="predicted"/>
<evidence type="ECO:0000313" key="1">
    <source>
        <dbReference type="EMBL" id="XFD40040.1"/>
    </source>
</evidence>
<dbReference type="EMBL" id="CP168151">
    <property type="protein sequence ID" value="XFD40040.1"/>
    <property type="molecule type" value="Genomic_DNA"/>
</dbReference>